<accession>A0ABQ4JCV2</accession>
<dbReference type="Proteomes" id="UP000653076">
    <property type="component" value="Unassembled WGS sequence"/>
</dbReference>
<keyword evidence="2" id="KW-0808">Transferase</keyword>
<dbReference type="InterPro" id="IPR015421">
    <property type="entry name" value="PyrdxlP-dep_Trfase_major"/>
</dbReference>
<evidence type="ECO:0000313" key="3">
    <source>
        <dbReference type="Proteomes" id="UP000653076"/>
    </source>
</evidence>
<dbReference type="InterPro" id="IPR015422">
    <property type="entry name" value="PyrdxlP-dep_Trfase_small"/>
</dbReference>
<dbReference type="GO" id="GO:0008483">
    <property type="term" value="F:transaminase activity"/>
    <property type="evidence" value="ECO:0007669"/>
    <property type="project" value="UniProtKB-KW"/>
</dbReference>
<dbReference type="InterPro" id="IPR015424">
    <property type="entry name" value="PyrdxlP-dep_Trfase"/>
</dbReference>
<dbReference type="PANTHER" id="PTHR43586:SF21">
    <property type="entry name" value="PYRIDOXAL PHOSPHATE (PLP)-DEPENDENT ASPARTATE AMINOTRANSFERASE SUPERFAMILY"/>
    <property type="match status" value="1"/>
</dbReference>
<dbReference type="EMBL" id="BOPC01000040">
    <property type="protein sequence ID" value="GIJ28000.1"/>
    <property type="molecule type" value="Genomic_DNA"/>
</dbReference>
<dbReference type="Pfam" id="PF00266">
    <property type="entry name" value="Aminotran_5"/>
    <property type="match status" value="1"/>
</dbReference>
<name>A0ABQ4JCV2_9ACTN</name>
<evidence type="ECO:0000259" key="1">
    <source>
        <dbReference type="Pfam" id="PF00266"/>
    </source>
</evidence>
<sequence length="365" mass="38563">MPRGVDWRSGAGDRAASVDGMELEQAQKLWQPQPGWLNTATYGLPPDPAWDALQEALADWRVGRGAWEGWSEAAGRTRDAFARLAGVPPADVAIGATVSQLLAPVAAALPAGARVVVPEVEFTSNLFPWMVQEIRGVEVRTVPLDKLAASVDDGTDLVAFSLVQSADGTVAAYDDIVAAARAHGALVAVDATQACGWLPFDAALADVVVVGGYKWLMGPRGTAFAYLDPALRERMRPDAAGWCAASDPHASYYGPPLRLSDDARRFDISPAWFAWVGAAPALEVLLRVGVPAVHAYDVGLANRFLAGLGQPPGQSAIVSVEVPGAREKLERAGVRAAVRAGRVRASFHLYTTQQDVDLALDALAG</sequence>
<reference evidence="2 3" key="1">
    <citation type="submission" date="2021-01" db="EMBL/GenBank/DDBJ databases">
        <title>Whole genome shotgun sequence of Verrucosispora qiuiae NBRC 106684.</title>
        <authorList>
            <person name="Komaki H."/>
            <person name="Tamura T."/>
        </authorList>
    </citation>
    <scope>NUCLEOTIDE SEQUENCE [LARGE SCALE GENOMIC DNA]</scope>
    <source>
        <strain evidence="2 3">NBRC 106684</strain>
    </source>
</reference>
<protein>
    <submittedName>
        <fullName evidence="2">Aminotransferase class V</fullName>
    </submittedName>
</protein>
<gene>
    <name evidence="2" type="ORF">Vqi01_31620</name>
</gene>
<feature type="domain" description="Aminotransferase class V" evidence="1">
    <location>
        <begin position="77"/>
        <end position="316"/>
    </location>
</feature>
<dbReference type="SUPFAM" id="SSF53383">
    <property type="entry name" value="PLP-dependent transferases"/>
    <property type="match status" value="1"/>
</dbReference>
<comment type="caution">
    <text evidence="2">The sequence shown here is derived from an EMBL/GenBank/DDBJ whole genome shotgun (WGS) entry which is preliminary data.</text>
</comment>
<dbReference type="Gene3D" id="3.90.1150.10">
    <property type="entry name" value="Aspartate Aminotransferase, domain 1"/>
    <property type="match status" value="1"/>
</dbReference>
<proteinExistence type="predicted"/>
<dbReference type="PANTHER" id="PTHR43586">
    <property type="entry name" value="CYSTEINE DESULFURASE"/>
    <property type="match status" value="1"/>
</dbReference>
<keyword evidence="3" id="KW-1185">Reference proteome</keyword>
<keyword evidence="2" id="KW-0032">Aminotransferase</keyword>
<dbReference type="Gene3D" id="3.40.640.10">
    <property type="entry name" value="Type I PLP-dependent aspartate aminotransferase-like (Major domain)"/>
    <property type="match status" value="1"/>
</dbReference>
<organism evidence="2 3">
    <name type="scientific">Micromonospora qiuiae</name>
    <dbReference type="NCBI Taxonomy" id="502268"/>
    <lineage>
        <taxon>Bacteria</taxon>
        <taxon>Bacillati</taxon>
        <taxon>Actinomycetota</taxon>
        <taxon>Actinomycetes</taxon>
        <taxon>Micromonosporales</taxon>
        <taxon>Micromonosporaceae</taxon>
        <taxon>Micromonospora</taxon>
    </lineage>
</organism>
<evidence type="ECO:0000313" key="2">
    <source>
        <dbReference type="EMBL" id="GIJ28000.1"/>
    </source>
</evidence>
<dbReference type="InterPro" id="IPR000192">
    <property type="entry name" value="Aminotrans_V_dom"/>
</dbReference>